<evidence type="ECO:0000313" key="1">
    <source>
        <dbReference type="EMBL" id="MFD1003429.1"/>
    </source>
</evidence>
<dbReference type="EMBL" id="JBHTKA010000016">
    <property type="protein sequence ID" value="MFD1003429.1"/>
    <property type="molecule type" value="Genomic_DNA"/>
</dbReference>
<evidence type="ECO:0000313" key="2">
    <source>
        <dbReference type="Proteomes" id="UP001597112"/>
    </source>
</evidence>
<dbReference type="Proteomes" id="UP001597112">
    <property type="component" value="Unassembled WGS sequence"/>
</dbReference>
<dbReference type="RefSeq" id="WP_377586125.1">
    <property type="nucleotide sequence ID" value="NZ_JBHTKA010000016.1"/>
</dbReference>
<evidence type="ECO:0008006" key="3">
    <source>
        <dbReference type="Google" id="ProtNLM"/>
    </source>
</evidence>
<organism evidence="1 2">
    <name type="scientific">Ohtaekwangia kribbensis</name>
    <dbReference type="NCBI Taxonomy" id="688913"/>
    <lineage>
        <taxon>Bacteria</taxon>
        <taxon>Pseudomonadati</taxon>
        <taxon>Bacteroidota</taxon>
        <taxon>Cytophagia</taxon>
        <taxon>Cytophagales</taxon>
        <taxon>Fulvivirgaceae</taxon>
        <taxon>Ohtaekwangia</taxon>
    </lineage>
</organism>
<name>A0ABW3KAZ2_9BACT</name>
<comment type="caution">
    <text evidence="1">The sequence shown here is derived from an EMBL/GenBank/DDBJ whole genome shotgun (WGS) entry which is preliminary data.</text>
</comment>
<gene>
    <name evidence="1" type="ORF">ACFQ21_29160</name>
</gene>
<proteinExistence type="predicted"/>
<keyword evidence="2" id="KW-1185">Reference proteome</keyword>
<accession>A0ABW3KAZ2</accession>
<protein>
    <recommendedName>
        <fullName evidence="3">Lipocalin-like domain-containing protein</fullName>
    </recommendedName>
</protein>
<reference evidence="2" key="1">
    <citation type="journal article" date="2019" name="Int. J. Syst. Evol. Microbiol.">
        <title>The Global Catalogue of Microorganisms (GCM) 10K type strain sequencing project: providing services to taxonomists for standard genome sequencing and annotation.</title>
        <authorList>
            <consortium name="The Broad Institute Genomics Platform"/>
            <consortium name="The Broad Institute Genome Sequencing Center for Infectious Disease"/>
            <person name="Wu L."/>
            <person name="Ma J."/>
        </authorList>
    </citation>
    <scope>NUCLEOTIDE SEQUENCE [LARGE SCALE GENOMIC DNA]</scope>
    <source>
        <strain evidence="2">CCUG 58938</strain>
    </source>
</reference>
<sequence length="140" mass="16087">MHINIRAGFMAIVTAVSVTLYQCSGRNSVQSLEGTWRMDSVYSYYNGFAFTRKDILDEPLQRYEPDGSLVMTLNEESRTFYFSMPVRDSLVHLAPDKSVIDKFAIIALDNDVLALKKSLNPVFKGPQQERYEVRYFSKVK</sequence>